<feature type="domain" description="Transposase IS4-like" evidence="5">
    <location>
        <begin position="118"/>
        <end position="343"/>
    </location>
</feature>
<dbReference type="EMBL" id="SCLC01000132">
    <property type="protein sequence ID" value="MBF4436440.1"/>
    <property type="molecule type" value="Genomic_DNA"/>
</dbReference>
<organism evidence="7 9">
    <name type="scientific">Vibrio anguillarum</name>
    <name type="common">Listonella anguillarum</name>
    <dbReference type="NCBI Taxonomy" id="55601"/>
    <lineage>
        <taxon>Bacteria</taxon>
        <taxon>Pseudomonadati</taxon>
        <taxon>Pseudomonadota</taxon>
        <taxon>Gammaproteobacteria</taxon>
        <taxon>Vibrionales</taxon>
        <taxon>Vibrionaceae</taxon>
        <taxon>Vibrio</taxon>
    </lineage>
</organism>
<dbReference type="GO" id="GO:0004803">
    <property type="term" value="F:transposase activity"/>
    <property type="evidence" value="ECO:0007669"/>
    <property type="project" value="InterPro"/>
</dbReference>
<dbReference type="Gene3D" id="3.90.350.10">
    <property type="entry name" value="Transposase Inhibitor Protein From Tn5, Chain A, domain 1"/>
    <property type="match status" value="1"/>
</dbReference>
<name>A0A290PUN2_VIBAN</name>
<dbReference type="EMBL" id="RDOM01000384">
    <property type="protein sequence ID" value="MBF4274576.1"/>
    <property type="molecule type" value="Genomic_DNA"/>
</dbReference>
<dbReference type="RefSeq" id="WP_076612072.1">
    <property type="nucleotide sequence ID" value="NZ_CP023310.1"/>
</dbReference>
<dbReference type="PANTHER" id="PTHR33258:SF1">
    <property type="entry name" value="TRANSPOSASE INSL FOR INSERTION SEQUENCE ELEMENT IS186A-RELATED"/>
    <property type="match status" value="1"/>
</dbReference>
<dbReference type="AlphaFoldDB" id="A0A290PUN2"/>
<comment type="caution">
    <text evidence="7">The sequence shown here is derived from an EMBL/GenBank/DDBJ whole genome shotgun (WGS) entry which is preliminary data.</text>
</comment>
<evidence type="ECO:0000256" key="1">
    <source>
        <dbReference type="ARBA" id="ARBA00010075"/>
    </source>
</evidence>
<dbReference type="InterPro" id="IPR012337">
    <property type="entry name" value="RNaseH-like_sf"/>
</dbReference>
<evidence type="ECO:0000259" key="5">
    <source>
        <dbReference type="Pfam" id="PF01609"/>
    </source>
</evidence>
<dbReference type="Proteomes" id="UP000786185">
    <property type="component" value="Unassembled WGS sequence"/>
</dbReference>
<gene>
    <name evidence="6" type="ORF">EAY07_21740</name>
    <name evidence="7" type="ORF">ERJ77_18445</name>
</gene>
<dbReference type="InterPro" id="IPR047952">
    <property type="entry name" value="Transpos_IS4"/>
</dbReference>
<keyword evidence="2" id="KW-0815">Transposition</keyword>
<keyword evidence="3" id="KW-0238">DNA-binding</keyword>
<dbReference type="Proteomes" id="UP000722957">
    <property type="component" value="Unassembled WGS sequence"/>
</dbReference>
<evidence type="ECO:0000256" key="4">
    <source>
        <dbReference type="ARBA" id="ARBA00023172"/>
    </source>
</evidence>
<comment type="similarity">
    <text evidence="1">Belongs to the transposase 11 family.</text>
</comment>
<dbReference type="GO" id="GO:0003677">
    <property type="term" value="F:DNA binding"/>
    <property type="evidence" value="ECO:0007669"/>
    <property type="project" value="UniProtKB-KW"/>
</dbReference>
<dbReference type="PANTHER" id="PTHR33258">
    <property type="entry name" value="TRANSPOSASE INSL FOR INSERTION SEQUENCE ELEMENT IS186A-RELATED"/>
    <property type="match status" value="1"/>
</dbReference>
<dbReference type="Pfam" id="PF01609">
    <property type="entry name" value="DDE_Tnp_1"/>
    <property type="match status" value="1"/>
</dbReference>
<evidence type="ECO:0000313" key="6">
    <source>
        <dbReference type="EMBL" id="MBF4274576.1"/>
    </source>
</evidence>
<dbReference type="NCBIfam" id="NF033592">
    <property type="entry name" value="transpos_IS4_1"/>
    <property type="match status" value="1"/>
</dbReference>
<dbReference type="InterPro" id="IPR002559">
    <property type="entry name" value="Transposase_11"/>
</dbReference>
<evidence type="ECO:0000256" key="2">
    <source>
        <dbReference type="ARBA" id="ARBA00022578"/>
    </source>
</evidence>
<evidence type="ECO:0000256" key="3">
    <source>
        <dbReference type="ARBA" id="ARBA00023125"/>
    </source>
</evidence>
<proteinExistence type="inferred from homology"/>
<accession>A0A290PUN2</accession>
<sequence length="422" mass="48430">MTIISLQKQFKQFFNADTLQKMAKSTGLMKRCRAILPEQLVISLVAALSKGNCTSIADLQRQFNGMCLSPEDAVAYKPYHNQLRKIEFPNFMRQLVMRAIAQFARQQNVGLPDKLDTFDDVLLQDGSSFHIHRDLADVYPSRFKRNPAAVECHMTMSLKSFSPVAMSISADTASERDFLPEPKTMNNKLLLADAGYPDFHFFRELEQHGGFYIVRGAKSLNPMIIEARNGRGRLLPKLEGRRLKDITRGTNRSQVLDLKVRRGKQEFRVVRRWFAEEKRFCIWITNLPSDTYTADDIMAIYRCRWQVELLFKELKSHTNWQRFVTAQKAIVDGLIWASLLALIIRRSIALQIMPSVSLFKAAKNVDVWLLPIFECISHRAWSEISNKLEWAASYISMNAQKSAQRKSKENITLDGIYAGLNA</sequence>
<keyword evidence="4" id="KW-0233">DNA recombination</keyword>
<reference evidence="7 8" key="1">
    <citation type="journal article" date="2021" name="PeerJ">
        <title>Analysis of 44 Vibrio anguillarum genomes reveals high genetic diversity.</title>
        <authorList>
            <person name="Hansen M.J."/>
            <person name="Dalsgaard I."/>
        </authorList>
    </citation>
    <scope>NUCLEOTIDE SEQUENCE</scope>
    <source>
        <strain evidence="6 8">17-16730-2A</strain>
        <strain evidence="7">850617-1/1</strain>
    </source>
</reference>
<evidence type="ECO:0000313" key="9">
    <source>
        <dbReference type="Proteomes" id="UP000786185"/>
    </source>
</evidence>
<evidence type="ECO:0000313" key="7">
    <source>
        <dbReference type="EMBL" id="MBF4436440.1"/>
    </source>
</evidence>
<dbReference type="GO" id="GO:0006313">
    <property type="term" value="P:DNA transposition"/>
    <property type="evidence" value="ECO:0007669"/>
    <property type="project" value="InterPro"/>
</dbReference>
<dbReference type="SUPFAM" id="SSF53098">
    <property type="entry name" value="Ribonuclease H-like"/>
    <property type="match status" value="1"/>
</dbReference>
<evidence type="ECO:0000313" key="8">
    <source>
        <dbReference type="Proteomes" id="UP000722957"/>
    </source>
</evidence>
<protein>
    <submittedName>
        <fullName evidence="7">IS4-like element ISVa14 family transposase</fullName>
    </submittedName>
</protein>